<dbReference type="PANTHER" id="PTHR30160:SF7">
    <property type="entry name" value="ADP-HEPTOSE--LPS HEPTOSYLTRANSFERASE 2"/>
    <property type="match status" value="1"/>
</dbReference>
<dbReference type="CDD" id="cd03789">
    <property type="entry name" value="GT9_LPS_heptosyltransferase"/>
    <property type="match status" value="1"/>
</dbReference>
<dbReference type="PANTHER" id="PTHR30160">
    <property type="entry name" value="TETRAACYLDISACCHARIDE 4'-KINASE-RELATED"/>
    <property type="match status" value="1"/>
</dbReference>
<evidence type="ECO:0000256" key="1">
    <source>
        <dbReference type="ARBA" id="ARBA00022676"/>
    </source>
</evidence>
<keyword evidence="4" id="KW-1185">Reference proteome</keyword>
<evidence type="ECO:0000313" key="4">
    <source>
        <dbReference type="Proteomes" id="UP001159387"/>
    </source>
</evidence>
<name>A0AA43GS45_9CYAN</name>
<dbReference type="Pfam" id="PF01075">
    <property type="entry name" value="Glyco_transf_9"/>
    <property type="match status" value="1"/>
</dbReference>
<organism evidence="3 4">
    <name type="scientific">Chrysosporum bergii ANA360D</name>
    <dbReference type="NCBI Taxonomy" id="617107"/>
    <lineage>
        <taxon>Bacteria</taxon>
        <taxon>Bacillati</taxon>
        <taxon>Cyanobacteriota</taxon>
        <taxon>Cyanophyceae</taxon>
        <taxon>Nostocales</taxon>
        <taxon>Nodulariaceae</taxon>
        <taxon>Chrysosporum</taxon>
    </lineage>
</organism>
<dbReference type="EMBL" id="JANQDH010000062">
    <property type="protein sequence ID" value="MDH6060664.1"/>
    <property type="molecule type" value="Genomic_DNA"/>
</dbReference>
<dbReference type="GO" id="GO:0005829">
    <property type="term" value="C:cytosol"/>
    <property type="evidence" value="ECO:0007669"/>
    <property type="project" value="TreeGrafter"/>
</dbReference>
<dbReference type="GO" id="GO:0008713">
    <property type="term" value="F:ADP-heptose-lipopolysaccharide heptosyltransferase activity"/>
    <property type="evidence" value="ECO:0007669"/>
    <property type="project" value="TreeGrafter"/>
</dbReference>
<protein>
    <submittedName>
        <fullName evidence="3">Glycosyltransferase family 9 protein</fullName>
    </submittedName>
</protein>
<proteinExistence type="predicted"/>
<evidence type="ECO:0000256" key="2">
    <source>
        <dbReference type="ARBA" id="ARBA00022679"/>
    </source>
</evidence>
<evidence type="ECO:0000313" key="3">
    <source>
        <dbReference type="EMBL" id="MDH6060664.1"/>
    </source>
</evidence>
<dbReference type="SUPFAM" id="SSF53756">
    <property type="entry name" value="UDP-Glycosyltransferase/glycogen phosphorylase"/>
    <property type="match status" value="1"/>
</dbReference>
<dbReference type="RefSeq" id="WP_280654658.1">
    <property type="nucleotide sequence ID" value="NZ_JANQDH010000062.1"/>
</dbReference>
<dbReference type="AlphaFoldDB" id="A0AA43GS45"/>
<comment type="caution">
    <text evidence="3">The sequence shown here is derived from an EMBL/GenBank/DDBJ whole genome shotgun (WGS) entry which is preliminary data.</text>
</comment>
<dbReference type="GO" id="GO:0009244">
    <property type="term" value="P:lipopolysaccharide core region biosynthetic process"/>
    <property type="evidence" value="ECO:0007669"/>
    <property type="project" value="TreeGrafter"/>
</dbReference>
<accession>A0AA43GS45</accession>
<dbReference type="InterPro" id="IPR002201">
    <property type="entry name" value="Glyco_trans_9"/>
</dbReference>
<dbReference type="Proteomes" id="UP001159387">
    <property type="component" value="Unassembled WGS sequence"/>
</dbReference>
<keyword evidence="2" id="KW-0808">Transferase</keyword>
<dbReference type="Gene3D" id="3.40.50.2000">
    <property type="entry name" value="Glycogen Phosphorylase B"/>
    <property type="match status" value="2"/>
</dbReference>
<reference evidence="3 4" key="1">
    <citation type="journal article" date="2023" name="J. Phycol.">
        <title>Chrysosporum ovalisporum is synonymous with the true-branching cyanobacterium Umezakia natans (Nostocales/Aphanizomenonaceae).</title>
        <authorList>
            <person name="McGregor G.B."/>
            <person name="Sendall B.C."/>
            <person name="Niiyama Y."/>
            <person name="Tuji A."/>
            <person name="Willis A."/>
        </authorList>
    </citation>
    <scope>NUCLEOTIDE SEQUENCE [LARGE SCALE GENOMIC DNA]</scope>
    <source>
        <strain evidence="3 4">ANA360D</strain>
    </source>
</reference>
<sequence length="318" mass="35254">MRVVALVPGGIGDQILFFPTLDDLKRYYPNIQLDVVVEPRSKAAYRVSKSVNNVLTFDYKDRNSLADWINLVGMIRDREYDVVISVGQSSLIGLLLWLTGIPTRIGYQGKGAVFLTNSVPYQPNQYQAALYHDLLQPLGIKTPRPQLSLNVPTPDIEWSQNEQNRLGVNETGYILVNVGFSETSQQSLDQLYPVEYWQRIIQECQHKQPDLPVVVIQGSENEQLGPWLLERIPTIKVTAPNNIGKLAAMISGASLMLSTADPLLHLSVAVQTYTIALFGSTDPAQLLPTSDKFLAIKSPTGQIADISPDLVLDKIWGG</sequence>
<keyword evidence="1" id="KW-0328">Glycosyltransferase</keyword>
<dbReference type="InterPro" id="IPR051199">
    <property type="entry name" value="LPS_LOS_Heptosyltrfase"/>
</dbReference>
<gene>
    <name evidence="3" type="ORF">NWP17_09465</name>
</gene>